<gene>
    <name evidence="2" type="ORF">K504DRAFT_453731</name>
</gene>
<organism evidence="2 3">
    <name type="scientific">Pleomassaria siparia CBS 279.74</name>
    <dbReference type="NCBI Taxonomy" id="1314801"/>
    <lineage>
        <taxon>Eukaryota</taxon>
        <taxon>Fungi</taxon>
        <taxon>Dikarya</taxon>
        <taxon>Ascomycota</taxon>
        <taxon>Pezizomycotina</taxon>
        <taxon>Dothideomycetes</taxon>
        <taxon>Pleosporomycetidae</taxon>
        <taxon>Pleosporales</taxon>
        <taxon>Pleomassariaceae</taxon>
        <taxon>Pleomassaria</taxon>
    </lineage>
</organism>
<sequence>MLNIYVSRLRLHRWVHVIKTYILAFTSASPKAIIIYTNIVKLLLRTAFELIRTLNNIANAPRNLLVTGLFSTGALSNISNSSNNKQEFTTLKAALVTLAPLLSATLSKLRLAVVKTMRNKMHPNVAALKKPKIIANNNNSNFDISNSNKEVKEKGSVIRDSDSLEDEGHNALDTDKTEILATLEAKIPKYILLRKDAAAALKLCIRLAADLGTR</sequence>
<evidence type="ECO:0000256" key="1">
    <source>
        <dbReference type="SAM" id="Phobius"/>
    </source>
</evidence>
<dbReference type="AlphaFoldDB" id="A0A6G1KCQ6"/>
<proteinExistence type="predicted"/>
<dbReference type="Proteomes" id="UP000799428">
    <property type="component" value="Unassembled WGS sequence"/>
</dbReference>
<keyword evidence="1" id="KW-0472">Membrane</keyword>
<reference evidence="2" key="1">
    <citation type="journal article" date="2020" name="Stud. Mycol.">
        <title>101 Dothideomycetes genomes: a test case for predicting lifestyles and emergence of pathogens.</title>
        <authorList>
            <person name="Haridas S."/>
            <person name="Albert R."/>
            <person name="Binder M."/>
            <person name="Bloem J."/>
            <person name="Labutti K."/>
            <person name="Salamov A."/>
            <person name="Andreopoulos B."/>
            <person name="Baker S."/>
            <person name="Barry K."/>
            <person name="Bills G."/>
            <person name="Bluhm B."/>
            <person name="Cannon C."/>
            <person name="Castanera R."/>
            <person name="Culley D."/>
            <person name="Daum C."/>
            <person name="Ezra D."/>
            <person name="Gonzalez J."/>
            <person name="Henrissat B."/>
            <person name="Kuo A."/>
            <person name="Liang C."/>
            <person name="Lipzen A."/>
            <person name="Lutzoni F."/>
            <person name="Magnuson J."/>
            <person name="Mondo S."/>
            <person name="Nolan M."/>
            <person name="Ohm R."/>
            <person name="Pangilinan J."/>
            <person name="Park H.-J."/>
            <person name="Ramirez L."/>
            <person name="Alfaro M."/>
            <person name="Sun H."/>
            <person name="Tritt A."/>
            <person name="Yoshinaga Y."/>
            <person name="Zwiers L.-H."/>
            <person name="Turgeon B."/>
            <person name="Goodwin S."/>
            <person name="Spatafora J."/>
            <person name="Crous P."/>
            <person name="Grigoriev I."/>
        </authorList>
    </citation>
    <scope>NUCLEOTIDE SEQUENCE</scope>
    <source>
        <strain evidence="2">CBS 279.74</strain>
    </source>
</reference>
<dbReference type="EMBL" id="MU005768">
    <property type="protein sequence ID" value="KAF2710656.1"/>
    <property type="molecule type" value="Genomic_DNA"/>
</dbReference>
<keyword evidence="1" id="KW-1133">Transmembrane helix</keyword>
<feature type="transmembrane region" description="Helical" evidence="1">
    <location>
        <begin position="21"/>
        <end position="44"/>
    </location>
</feature>
<keyword evidence="1" id="KW-0812">Transmembrane</keyword>
<protein>
    <submittedName>
        <fullName evidence="2">Uncharacterized protein</fullName>
    </submittedName>
</protein>
<evidence type="ECO:0000313" key="3">
    <source>
        <dbReference type="Proteomes" id="UP000799428"/>
    </source>
</evidence>
<evidence type="ECO:0000313" key="2">
    <source>
        <dbReference type="EMBL" id="KAF2710656.1"/>
    </source>
</evidence>
<accession>A0A6G1KCQ6</accession>
<keyword evidence="3" id="KW-1185">Reference proteome</keyword>
<name>A0A6G1KCQ6_9PLEO</name>